<feature type="domain" description="RDRP core" evidence="2">
    <location>
        <begin position="846"/>
        <end position="1025"/>
    </location>
</feature>
<dbReference type="PANTHER" id="PTHR23079">
    <property type="entry name" value="RNA-DEPENDENT RNA POLYMERASE"/>
    <property type="match status" value="1"/>
</dbReference>
<dbReference type="EMBL" id="LAVV01005209">
    <property type="protein sequence ID" value="KNZ60997.1"/>
    <property type="molecule type" value="Genomic_DNA"/>
</dbReference>
<evidence type="ECO:0000313" key="3">
    <source>
        <dbReference type="EMBL" id="KNZ60997.1"/>
    </source>
</evidence>
<evidence type="ECO:0000256" key="1">
    <source>
        <dbReference type="RuleBase" id="RU363098"/>
    </source>
</evidence>
<comment type="catalytic activity">
    <reaction evidence="1">
        <text>RNA(n) + a ribonucleoside 5'-triphosphate = RNA(n+1) + diphosphate</text>
        <dbReference type="Rhea" id="RHEA:21248"/>
        <dbReference type="Rhea" id="RHEA-COMP:14527"/>
        <dbReference type="Rhea" id="RHEA-COMP:17342"/>
        <dbReference type="ChEBI" id="CHEBI:33019"/>
        <dbReference type="ChEBI" id="CHEBI:61557"/>
        <dbReference type="ChEBI" id="CHEBI:140395"/>
        <dbReference type="EC" id="2.7.7.48"/>
    </reaction>
</comment>
<organism evidence="3 4">
    <name type="scientific">Puccinia sorghi</name>
    <dbReference type="NCBI Taxonomy" id="27349"/>
    <lineage>
        <taxon>Eukaryota</taxon>
        <taxon>Fungi</taxon>
        <taxon>Dikarya</taxon>
        <taxon>Basidiomycota</taxon>
        <taxon>Pucciniomycotina</taxon>
        <taxon>Pucciniomycetes</taxon>
        <taxon>Pucciniales</taxon>
        <taxon>Pucciniaceae</taxon>
        <taxon>Puccinia</taxon>
    </lineage>
</organism>
<feature type="domain" description="RDRP core" evidence="2">
    <location>
        <begin position="478"/>
        <end position="820"/>
    </location>
</feature>
<protein>
    <recommendedName>
        <fullName evidence="1">RNA-dependent RNA polymerase</fullName>
        <ecNumber evidence="1">2.7.7.48</ecNumber>
    </recommendedName>
</protein>
<dbReference type="EC" id="2.7.7.48" evidence="1"/>
<reference evidence="3 4" key="1">
    <citation type="submission" date="2015-08" db="EMBL/GenBank/DDBJ databases">
        <title>Next Generation Sequencing and Analysis of the Genome of Puccinia sorghi L Schw, the Causal Agent of Maize Common Rust.</title>
        <authorList>
            <person name="Rochi L."/>
            <person name="Burguener G."/>
            <person name="Darino M."/>
            <person name="Turjanski A."/>
            <person name="Kreff E."/>
            <person name="Dieguez M.J."/>
            <person name="Sacco F."/>
        </authorList>
    </citation>
    <scope>NUCLEOTIDE SEQUENCE [LARGE SCALE GENOMIC DNA]</scope>
    <source>
        <strain evidence="3 4">RO10H11247</strain>
    </source>
</reference>
<keyword evidence="1" id="KW-0548">Nucleotidyltransferase</keyword>
<dbReference type="Proteomes" id="UP000037035">
    <property type="component" value="Unassembled WGS sequence"/>
</dbReference>
<accession>A0A0L6VKC0</accession>
<dbReference type="STRING" id="27349.A0A0L6VKC0"/>
<dbReference type="GO" id="GO:0030422">
    <property type="term" value="P:siRNA processing"/>
    <property type="evidence" value="ECO:0007669"/>
    <property type="project" value="TreeGrafter"/>
</dbReference>
<dbReference type="InterPro" id="IPR007855">
    <property type="entry name" value="RDRP"/>
</dbReference>
<dbReference type="VEuPathDB" id="FungiDB:VP01_1468g2"/>
<evidence type="ECO:0000313" key="4">
    <source>
        <dbReference type="Proteomes" id="UP000037035"/>
    </source>
</evidence>
<comment type="similarity">
    <text evidence="1">Belongs to the RdRP family.</text>
</comment>
<proteinExistence type="inferred from homology"/>
<sequence length="1242" mass="140738">MEISITNYHNNISEEETRYRLIDLISNIAHQPPLHQAKEDPINFDVSFFEFDPNQIITGRGRFPSRRARQSILSNSQIERSWRLTFPSVQFGQRFLDWINLHSPQQFGFSHQVKFAQTTTHLHGKVTKIKVPSPALVQKLKTTVFTSPLRERELEAELQLGSDNSIHLASIEFGGISGYTNFSADASFRSEYKQSFYNPFVRRDALIDNEHNVLKDSATVYIDKSSGQIIVRRLHNNTINHDTMIHCKTVKRIETQPSSVLLFTEYPPTFHSSPHFVDNGDLSSLAAMLSTQAVKSRQVGFDDAQIRVIAFASHVIKLNFPNEKECHRFLGQRHGFVLPRIIHSERGYESTAVYTDANLRRIREINARLDLVVSFQLDSLLYSLLLSPIQIIQLSGLVKDLQPSMAERALIRLASDLSHANAEEPRADRSNPTATTVSHDQLVQKFSAALASFNSKSRNLFDRQDRLHNVFKCRSVTITPTTLILEGPLPDESNSILRLYDYNSAFIRVAIRDEDGSNHHHDREVDGRAFLDQRYRPFLAGGLFIAGRKFEFLGYSSSALKCHQAWFRMGTFSKVNKIPARYMARIAQAFTTTQKAVTLSPSQVITISDVTRKGSVFTDGVGTISPSLARQVEQALLGTMMVLKRKNVIHSSCYQIRLGGFKGMLSLDPTLPGEIVRVRPSMNKFDAASFTLDIASSFRRPLPSFLNRPLIKILEDLKIPGHVFLFEQQKAVKSIERSRESFRRCAKLMEKAGLGFSCNFPKILKRFSSLMRTDKTDEVASTFIHDCLDLTVIECLRDLKYRARIPLEGSYTLVGVADEDEKGKPRKYLSGWIAITIGRPPPEAERLNALVNCVVFSVLGKLCEIVRTRSLPSCLGGGDLDGDLYSLITDPRMIPRPQQLSSPGSYPPVAMKSLSQPCTILDGIDFFLDYISSDLVGIIASRHLQLADQQPYGTFHPDCLKLAQLHSKAVDYPKTGVPVSIQELPKVESAKPDFMCPEYMLNVHKKNNERYYQSEKVLGKLFRAIPSERVEFFESGPAPGFLPQSIPGRRRRKRTEEVEGLDLDRSITQRLESVLRARKMSDFPDPIWKDEFERLLEAFSQEFAKICQQNSLNKTKLNYSSSRLTEMEGVVGVILSSSSDRRLKRENLIRLQDQTTELFDTLKHEIIGQVEDIYDDDDEDDDDRTIDRFSLDELSLTHIPNQTLVARALAGWFVAIEANQKLFGVHSFGLVCLQMLCSELRV</sequence>
<evidence type="ECO:0000259" key="2">
    <source>
        <dbReference type="Pfam" id="PF05183"/>
    </source>
</evidence>
<dbReference type="Pfam" id="PF05183">
    <property type="entry name" value="RdRP"/>
    <property type="match status" value="2"/>
</dbReference>
<dbReference type="OrthoDB" id="6513042at2759"/>
<keyword evidence="1" id="KW-0696">RNA-directed RNA polymerase</keyword>
<dbReference type="GO" id="GO:0003968">
    <property type="term" value="F:RNA-directed RNA polymerase activity"/>
    <property type="evidence" value="ECO:0007669"/>
    <property type="project" value="UniProtKB-KW"/>
</dbReference>
<keyword evidence="1" id="KW-0808">Transferase</keyword>
<comment type="caution">
    <text evidence="3">The sequence shown here is derived from an EMBL/GenBank/DDBJ whole genome shotgun (WGS) entry which is preliminary data.</text>
</comment>
<keyword evidence="1" id="KW-0694">RNA-binding</keyword>
<dbReference type="GO" id="GO:0003723">
    <property type="term" value="F:RNA binding"/>
    <property type="evidence" value="ECO:0007669"/>
    <property type="project" value="UniProtKB-KW"/>
</dbReference>
<keyword evidence="4" id="KW-1185">Reference proteome</keyword>
<dbReference type="GO" id="GO:0031380">
    <property type="term" value="C:nuclear RNA-directed RNA polymerase complex"/>
    <property type="evidence" value="ECO:0007669"/>
    <property type="project" value="TreeGrafter"/>
</dbReference>
<dbReference type="InterPro" id="IPR057596">
    <property type="entry name" value="RDRP_core"/>
</dbReference>
<dbReference type="AlphaFoldDB" id="A0A0L6VKC0"/>
<name>A0A0L6VKC0_9BASI</name>
<dbReference type="PANTHER" id="PTHR23079:SF55">
    <property type="entry name" value="RNA-DIRECTED RNA POLYMERASE"/>
    <property type="match status" value="1"/>
</dbReference>
<gene>
    <name evidence="3" type="ORF">VP01_1468g2</name>
</gene>